<dbReference type="AlphaFoldDB" id="A0A2U8E680"/>
<reference evidence="1 2" key="1">
    <citation type="journal article" date="2018" name="Syst. Appl. Microbiol.">
        <title>Ereboglobus luteus gen. nov. sp. nov. from cockroach guts, and new insights into the oxygen relationship of the genera Opitutus and Didymococcus (Verrucomicrobia: Opitutaceae).</title>
        <authorList>
            <person name="Tegtmeier D."/>
            <person name="Belitz A."/>
            <person name="Radek R."/>
            <person name="Heimerl T."/>
            <person name="Brune A."/>
        </authorList>
    </citation>
    <scope>NUCLEOTIDE SEQUENCE [LARGE SCALE GENOMIC DNA]</scope>
    <source>
        <strain evidence="1 2">Ho45</strain>
    </source>
</reference>
<name>A0A2U8E680_9BACT</name>
<dbReference type="PANTHER" id="PTHR36152:SF1">
    <property type="entry name" value="UBIQUITIN-LIKE DOMAIN-CONTAINING PROTEIN"/>
    <property type="match status" value="1"/>
</dbReference>
<dbReference type="OrthoDB" id="4865570at2"/>
<accession>A0A2U8E680</accession>
<dbReference type="Gene3D" id="2.30.110.20">
    <property type="entry name" value="Hcp1-like"/>
    <property type="match status" value="1"/>
</dbReference>
<organism evidence="1 2">
    <name type="scientific">Ereboglobus luteus</name>
    <dbReference type="NCBI Taxonomy" id="1796921"/>
    <lineage>
        <taxon>Bacteria</taxon>
        <taxon>Pseudomonadati</taxon>
        <taxon>Verrucomicrobiota</taxon>
        <taxon>Opitutia</taxon>
        <taxon>Opitutales</taxon>
        <taxon>Opitutaceae</taxon>
        <taxon>Ereboglobus</taxon>
    </lineage>
</organism>
<dbReference type="KEGG" id="elut:CKA38_12910"/>
<evidence type="ECO:0008006" key="3">
    <source>
        <dbReference type="Google" id="ProtNLM"/>
    </source>
</evidence>
<dbReference type="PANTHER" id="PTHR36152">
    <property type="entry name" value="CYTOPLASMIC PROTEIN-RELATED"/>
    <property type="match status" value="1"/>
</dbReference>
<dbReference type="Proteomes" id="UP000244896">
    <property type="component" value="Chromosome"/>
</dbReference>
<evidence type="ECO:0000313" key="2">
    <source>
        <dbReference type="Proteomes" id="UP000244896"/>
    </source>
</evidence>
<protein>
    <recommendedName>
        <fullName evidence="3">Hcp1 family type VI secretion system effector</fullName>
    </recommendedName>
</protein>
<dbReference type="InterPro" id="IPR053165">
    <property type="entry name" value="HSI-I_assembly_Hcp1"/>
</dbReference>
<gene>
    <name evidence="1" type="ORF">CKA38_12910</name>
</gene>
<proteinExistence type="predicted"/>
<dbReference type="InterPro" id="IPR008514">
    <property type="entry name" value="T6SS_Hcp"/>
</dbReference>
<sequence length="180" mass="19548">MAFEAYLYIDGVRGDSTSAVAKNEVPAETSSAGPIEIQNYGLGIEMPLVENRSATGAVTVGRANFEDFETAKNLDISTSALLFFCLSGKHIPFAVVKVYRAVADDDSSKPTLYMEIKYQSVVITEVSVSGSGDEMPTETLKFNYGSVEYKYYKTDAKTGKSNNQLAIFSWDRGANTGTKS</sequence>
<evidence type="ECO:0000313" key="1">
    <source>
        <dbReference type="EMBL" id="AWI10032.1"/>
    </source>
</evidence>
<dbReference type="SUPFAM" id="SSF141452">
    <property type="entry name" value="Hcp1-like"/>
    <property type="match status" value="1"/>
</dbReference>
<dbReference type="InterPro" id="IPR036624">
    <property type="entry name" value="Hcp1-lik_sf"/>
</dbReference>
<dbReference type="Pfam" id="PF05638">
    <property type="entry name" value="T6SS_HCP"/>
    <property type="match status" value="1"/>
</dbReference>
<keyword evidence="2" id="KW-1185">Reference proteome</keyword>
<dbReference type="EMBL" id="CP023004">
    <property type="protein sequence ID" value="AWI10032.1"/>
    <property type="molecule type" value="Genomic_DNA"/>
</dbReference>
<dbReference type="RefSeq" id="WP_108825847.1">
    <property type="nucleotide sequence ID" value="NZ_CP023004.1"/>
</dbReference>